<protein>
    <recommendedName>
        <fullName evidence="8">TauD/TfdA-like domain-containing protein</fullName>
    </recommendedName>
</protein>
<evidence type="ECO:0000313" key="6">
    <source>
        <dbReference type="EMBL" id="GAA1714140.1"/>
    </source>
</evidence>
<keyword evidence="2" id="KW-0479">Metal-binding</keyword>
<keyword evidence="7" id="KW-1185">Reference proteome</keyword>
<gene>
    <name evidence="6" type="ORF">GCM10009765_73980</name>
</gene>
<evidence type="ECO:0000256" key="4">
    <source>
        <dbReference type="ARBA" id="ARBA00023004"/>
    </source>
</evidence>
<dbReference type="Proteomes" id="UP001500618">
    <property type="component" value="Unassembled WGS sequence"/>
</dbReference>
<dbReference type="InterPro" id="IPR053447">
    <property type="entry name" value="Alpha-KG_dependent_hydroxylase"/>
</dbReference>
<comment type="similarity">
    <text evidence="1">Belongs to the clavaminate synthase family.</text>
</comment>
<proteinExistence type="inferred from homology"/>
<dbReference type="InterPro" id="IPR042098">
    <property type="entry name" value="TauD-like_sf"/>
</dbReference>
<name>A0ABN2IY73_9ACTN</name>
<dbReference type="EMBL" id="BAAANY010000038">
    <property type="protein sequence ID" value="GAA1714140.1"/>
    <property type="molecule type" value="Genomic_DNA"/>
</dbReference>
<keyword evidence="4" id="KW-0408">Iron</keyword>
<evidence type="ECO:0000256" key="3">
    <source>
        <dbReference type="ARBA" id="ARBA00023002"/>
    </source>
</evidence>
<evidence type="ECO:0000256" key="1">
    <source>
        <dbReference type="ARBA" id="ARBA00008425"/>
    </source>
</evidence>
<evidence type="ECO:0000313" key="7">
    <source>
        <dbReference type="Proteomes" id="UP001500618"/>
    </source>
</evidence>
<dbReference type="PIRSF" id="PIRSF019543">
    <property type="entry name" value="Clavaminate_syn"/>
    <property type="match status" value="1"/>
</dbReference>
<sequence length="353" mass="39169">MDSEFPPGVGVYELAPDLPLVEPLLDELTDRYPAADDPQLLAGCRQLAYRRLPADLVATLTRFRDAEHVPVLAVAGLPVDDTRIGPTPDHWAAQRDPASTVREEIWFLLLAAVIGDPFGWATLQSGRLVQNVLPIKNQEHEQSGHGSLTTLAWHTEDGFHPYRCDYLGLFALRNDDLVPTTIAPVDAVRLDARHREVLAQPRFVIGPDNEHLTQRQREDAAAGEPLPADWTHPPPTAVLFGSLDQPYLRIDPFFMRAVDGDPEAAAALTAIVEQLGEAIRPLPLTPGTACFVDNYRAVHGRSGFRAKYDGRDRWLKKLVLTRDLRKSRAARGPVDARILRATVLDSVPVEVRR</sequence>
<evidence type="ECO:0008006" key="8">
    <source>
        <dbReference type="Google" id="ProtNLM"/>
    </source>
</evidence>
<accession>A0ABN2IY73</accession>
<comment type="caution">
    <text evidence="6">The sequence shown here is derived from an EMBL/GenBank/DDBJ whole genome shotgun (WGS) entry which is preliminary data.</text>
</comment>
<dbReference type="InterPro" id="IPR014503">
    <property type="entry name" value="Clavaminate_syn-like"/>
</dbReference>
<organism evidence="6 7">
    <name type="scientific">Fodinicola feengrottensis</name>
    <dbReference type="NCBI Taxonomy" id="435914"/>
    <lineage>
        <taxon>Bacteria</taxon>
        <taxon>Bacillati</taxon>
        <taxon>Actinomycetota</taxon>
        <taxon>Actinomycetes</taxon>
        <taxon>Mycobacteriales</taxon>
        <taxon>Fodinicola</taxon>
    </lineage>
</organism>
<evidence type="ECO:0000256" key="5">
    <source>
        <dbReference type="SAM" id="MobiDB-lite"/>
    </source>
</evidence>
<feature type="region of interest" description="Disordered" evidence="5">
    <location>
        <begin position="208"/>
        <end position="228"/>
    </location>
</feature>
<evidence type="ECO:0000256" key="2">
    <source>
        <dbReference type="ARBA" id="ARBA00022723"/>
    </source>
</evidence>
<dbReference type="RefSeq" id="WP_344314750.1">
    <property type="nucleotide sequence ID" value="NZ_BAAANY010000038.1"/>
</dbReference>
<feature type="compositionally biased region" description="Basic and acidic residues" evidence="5">
    <location>
        <begin position="208"/>
        <end position="220"/>
    </location>
</feature>
<dbReference type="Gene3D" id="3.60.130.10">
    <property type="entry name" value="Clavaminate synthase-like"/>
    <property type="match status" value="1"/>
</dbReference>
<dbReference type="SUPFAM" id="SSF51197">
    <property type="entry name" value="Clavaminate synthase-like"/>
    <property type="match status" value="1"/>
</dbReference>
<keyword evidence="3" id="KW-0560">Oxidoreductase</keyword>
<reference evidence="6 7" key="1">
    <citation type="journal article" date="2019" name="Int. J. Syst. Evol. Microbiol.">
        <title>The Global Catalogue of Microorganisms (GCM) 10K type strain sequencing project: providing services to taxonomists for standard genome sequencing and annotation.</title>
        <authorList>
            <consortium name="The Broad Institute Genomics Platform"/>
            <consortium name="The Broad Institute Genome Sequencing Center for Infectious Disease"/>
            <person name="Wu L."/>
            <person name="Ma J."/>
        </authorList>
    </citation>
    <scope>NUCLEOTIDE SEQUENCE [LARGE SCALE GENOMIC DNA]</scope>
    <source>
        <strain evidence="6 7">JCM 14718</strain>
    </source>
</reference>
<dbReference type="NCBIfam" id="NF041363">
    <property type="entry name" value="GntD_guanitoxin"/>
    <property type="match status" value="1"/>
</dbReference>